<evidence type="ECO:0000313" key="3">
    <source>
        <dbReference type="Proteomes" id="UP000054823"/>
    </source>
</evidence>
<dbReference type="InterPro" id="IPR036374">
    <property type="entry name" value="OxRdtase_Mopterin-bd_sf"/>
</dbReference>
<dbReference type="STRING" id="321267.SHM7688_01814"/>
<evidence type="ECO:0000313" key="2">
    <source>
        <dbReference type="EMBL" id="CUH52368.1"/>
    </source>
</evidence>
<feature type="signal peptide" evidence="1">
    <location>
        <begin position="1"/>
        <end position="25"/>
    </location>
</feature>
<name>A0A0P1EQX3_9RHOB</name>
<dbReference type="Gene3D" id="3.90.420.10">
    <property type="entry name" value="Oxidoreductase, molybdopterin-binding domain"/>
    <property type="match status" value="1"/>
</dbReference>
<evidence type="ECO:0000256" key="1">
    <source>
        <dbReference type="SAM" id="SignalP"/>
    </source>
</evidence>
<sequence>MRKMTRSLLALATAVLLPLTTASWAEGAKDVPSERVVLTVSGKIDTTNVGDTAQFDLDMLRAFPATSFSTTTIWTDGVQVFTGVSLALLLDTLGSTGNTLRVSAINDYSIEFDTDLLQVDAPILAYELNDEQMHRRDKGPLWLVYPYDAKESFRTAKVYSHSVWQLDRIEVLD</sequence>
<proteinExistence type="predicted"/>
<dbReference type="EMBL" id="CYPW01000017">
    <property type="protein sequence ID" value="CUH52368.1"/>
    <property type="molecule type" value="Genomic_DNA"/>
</dbReference>
<gene>
    <name evidence="2" type="ORF">SHM7688_01814</name>
</gene>
<dbReference type="RefSeq" id="WP_058239581.1">
    <property type="nucleotide sequence ID" value="NZ_CYPW01000017.1"/>
</dbReference>
<protein>
    <submittedName>
        <fullName evidence="2">Oxidoreductase molybdopterin binding domain protein</fullName>
    </submittedName>
</protein>
<organism evidence="2 3">
    <name type="scientific">Shimia marina</name>
    <dbReference type="NCBI Taxonomy" id="321267"/>
    <lineage>
        <taxon>Bacteria</taxon>
        <taxon>Pseudomonadati</taxon>
        <taxon>Pseudomonadota</taxon>
        <taxon>Alphaproteobacteria</taxon>
        <taxon>Rhodobacterales</taxon>
        <taxon>Roseobacteraceae</taxon>
    </lineage>
</organism>
<keyword evidence="1" id="KW-0732">Signal</keyword>
<accession>A0A0P1EQX3</accession>
<dbReference type="Proteomes" id="UP000054823">
    <property type="component" value="Unassembled WGS sequence"/>
</dbReference>
<dbReference type="AlphaFoldDB" id="A0A0P1EQX3"/>
<keyword evidence="3" id="KW-1185">Reference proteome</keyword>
<feature type="chain" id="PRO_5006061811" evidence="1">
    <location>
        <begin position="26"/>
        <end position="173"/>
    </location>
</feature>
<dbReference type="SUPFAM" id="SSF56524">
    <property type="entry name" value="Oxidoreductase molybdopterin-binding domain"/>
    <property type="match status" value="1"/>
</dbReference>
<dbReference type="OrthoDB" id="9798763at2"/>
<reference evidence="2 3" key="1">
    <citation type="submission" date="2015-09" db="EMBL/GenBank/DDBJ databases">
        <authorList>
            <consortium name="Swine Surveillance"/>
        </authorList>
    </citation>
    <scope>NUCLEOTIDE SEQUENCE [LARGE SCALE GENOMIC DNA]</scope>
    <source>
        <strain evidence="2 3">CECT 7688</strain>
    </source>
</reference>